<dbReference type="PATRIC" id="fig|1288826.3.peg.539"/>
<comment type="caution">
    <text evidence="6">The sequence shown here is derived from an EMBL/GenBank/DDBJ whole genome shotgun (WGS) entry which is preliminary data.</text>
</comment>
<reference evidence="6 7" key="1">
    <citation type="journal article" date="2013" name="Genome Announc.">
        <title>Genome Sequence of Hydrothermal Arsenic-Respiring Bacterium Marinobacter santoriniensis NKSG1T.</title>
        <authorList>
            <person name="Handley K.M."/>
            <person name="Upton M."/>
            <person name="Beatson S.A."/>
            <person name="Hery M."/>
            <person name="Lloyd J.R."/>
        </authorList>
    </citation>
    <scope>NUCLEOTIDE SEQUENCE [LARGE SCALE GENOMIC DNA]</scope>
    <source>
        <strain evidence="6 7">NKSG1</strain>
    </source>
</reference>
<dbReference type="Gene3D" id="3.90.1590.10">
    <property type="entry name" value="glutathione-dependent formaldehyde- activating enzyme (gfa)"/>
    <property type="match status" value="1"/>
</dbReference>
<dbReference type="Proteomes" id="UP000011960">
    <property type="component" value="Unassembled WGS sequence"/>
</dbReference>
<dbReference type="PANTHER" id="PTHR33337">
    <property type="entry name" value="GFA DOMAIN-CONTAINING PROTEIN"/>
    <property type="match status" value="1"/>
</dbReference>
<keyword evidence="2" id="KW-0479">Metal-binding</keyword>
<evidence type="ECO:0000256" key="3">
    <source>
        <dbReference type="ARBA" id="ARBA00022833"/>
    </source>
</evidence>
<dbReference type="SUPFAM" id="SSF51316">
    <property type="entry name" value="Mss4-like"/>
    <property type="match status" value="1"/>
</dbReference>
<dbReference type="eggNOG" id="COG3791">
    <property type="taxonomic scope" value="Bacteria"/>
</dbReference>
<dbReference type="AlphaFoldDB" id="M7DH22"/>
<keyword evidence="3" id="KW-0862">Zinc</keyword>
<dbReference type="PANTHER" id="PTHR33337:SF40">
    <property type="entry name" value="CENP-V_GFA DOMAIN-CONTAINING PROTEIN-RELATED"/>
    <property type="match status" value="1"/>
</dbReference>
<keyword evidence="7" id="KW-1185">Reference proteome</keyword>
<evidence type="ECO:0000256" key="2">
    <source>
        <dbReference type="ARBA" id="ARBA00022723"/>
    </source>
</evidence>
<evidence type="ECO:0000313" key="7">
    <source>
        <dbReference type="Proteomes" id="UP000011960"/>
    </source>
</evidence>
<name>M7DH22_9GAMM</name>
<dbReference type="InterPro" id="IPR011057">
    <property type="entry name" value="Mss4-like_sf"/>
</dbReference>
<feature type="domain" description="CENP-V/GFA" evidence="5">
    <location>
        <begin position="7"/>
        <end position="129"/>
    </location>
</feature>
<dbReference type="GO" id="GO:0046872">
    <property type="term" value="F:metal ion binding"/>
    <property type="evidence" value="ECO:0007669"/>
    <property type="project" value="UniProtKB-KW"/>
</dbReference>
<organism evidence="6 7">
    <name type="scientific">Marinobacter santoriniensis NKSG1</name>
    <dbReference type="NCBI Taxonomy" id="1288826"/>
    <lineage>
        <taxon>Bacteria</taxon>
        <taxon>Pseudomonadati</taxon>
        <taxon>Pseudomonadota</taxon>
        <taxon>Gammaproteobacteria</taxon>
        <taxon>Pseudomonadales</taxon>
        <taxon>Marinobacteraceae</taxon>
        <taxon>Marinobacter</taxon>
    </lineage>
</organism>
<dbReference type="STRING" id="1288826.MSNKSG1_02796"/>
<dbReference type="RefSeq" id="WP_008937717.1">
    <property type="nucleotide sequence ID" value="NZ_APAT01000008.1"/>
</dbReference>
<dbReference type="Pfam" id="PF04828">
    <property type="entry name" value="GFA"/>
    <property type="match status" value="1"/>
</dbReference>
<evidence type="ECO:0000259" key="5">
    <source>
        <dbReference type="PROSITE" id="PS51891"/>
    </source>
</evidence>
<evidence type="ECO:0000256" key="4">
    <source>
        <dbReference type="ARBA" id="ARBA00023239"/>
    </source>
</evidence>
<dbReference type="OrthoDB" id="4188830at2"/>
<dbReference type="PROSITE" id="PS51891">
    <property type="entry name" value="CENP_V_GFA"/>
    <property type="match status" value="1"/>
</dbReference>
<accession>M7DH22</accession>
<dbReference type="InterPro" id="IPR006913">
    <property type="entry name" value="CENP-V/GFA"/>
</dbReference>
<keyword evidence="4" id="KW-0456">Lyase</keyword>
<protein>
    <submittedName>
        <fullName evidence="6">Glutathione-dependent formaldehyde-activating GFA</fullName>
    </submittedName>
</protein>
<dbReference type="GO" id="GO:0016846">
    <property type="term" value="F:carbon-sulfur lyase activity"/>
    <property type="evidence" value="ECO:0007669"/>
    <property type="project" value="InterPro"/>
</dbReference>
<gene>
    <name evidence="6" type="ORF">MSNKSG1_02796</name>
</gene>
<evidence type="ECO:0000313" key="6">
    <source>
        <dbReference type="EMBL" id="EMP56952.1"/>
    </source>
</evidence>
<comment type="similarity">
    <text evidence="1">Belongs to the Gfa family.</text>
</comment>
<dbReference type="EMBL" id="APAT01000008">
    <property type="protein sequence ID" value="EMP56952.1"/>
    <property type="molecule type" value="Genomic_DNA"/>
</dbReference>
<proteinExistence type="inferred from homology"/>
<sequence>MKFSQPVHARCECGQLWLEAKSRTLLQLVCHCTDCREATGQPFTEVAFFAPGSYRVHGESQTEQMAGGTGLGKVYHSCAECGSPLYATVNAVGGSAGVIASRLESFKFRPALHVWTSEKLSETKLPLFAIKFSEAPPNAAGTALRAVVKRLKKRA</sequence>
<evidence type="ECO:0000256" key="1">
    <source>
        <dbReference type="ARBA" id="ARBA00005495"/>
    </source>
</evidence>